<name>A0ABQ9ZKA2_9CRUS</name>
<dbReference type="Proteomes" id="UP001234178">
    <property type="component" value="Unassembled WGS sequence"/>
</dbReference>
<reference evidence="1 2" key="1">
    <citation type="journal article" date="2023" name="Nucleic Acids Res.">
        <title>The hologenome of Daphnia magna reveals possible DNA methylation and microbiome-mediated evolution of the host genome.</title>
        <authorList>
            <person name="Chaturvedi A."/>
            <person name="Li X."/>
            <person name="Dhandapani V."/>
            <person name="Marshall H."/>
            <person name="Kissane S."/>
            <person name="Cuenca-Cambronero M."/>
            <person name="Asole G."/>
            <person name="Calvet F."/>
            <person name="Ruiz-Romero M."/>
            <person name="Marangio P."/>
            <person name="Guigo R."/>
            <person name="Rago D."/>
            <person name="Mirbahai L."/>
            <person name="Eastwood N."/>
            <person name="Colbourne J.K."/>
            <person name="Zhou J."/>
            <person name="Mallon E."/>
            <person name="Orsini L."/>
        </authorList>
    </citation>
    <scope>NUCLEOTIDE SEQUENCE [LARGE SCALE GENOMIC DNA]</scope>
    <source>
        <strain evidence="1">LRV0_1</strain>
    </source>
</reference>
<dbReference type="EMBL" id="JAOYFB010000004">
    <property type="protein sequence ID" value="KAK4013349.1"/>
    <property type="molecule type" value="Genomic_DNA"/>
</dbReference>
<organism evidence="1 2">
    <name type="scientific">Daphnia magna</name>
    <dbReference type="NCBI Taxonomy" id="35525"/>
    <lineage>
        <taxon>Eukaryota</taxon>
        <taxon>Metazoa</taxon>
        <taxon>Ecdysozoa</taxon>
        <taxon>Arthropoda</taxon>
        <taxon>Crustacea</taxon>
        <taxon>Branchiopoda</taxon>
        <taxon>Diplostraca</taxon>
        <taxon>Cladocera</taxon>
        <taxon>Anomopoda</taxon>
        <taxon>Daphniidae</taxon>
        <taxon>Daphnia</taxon>
    </lineage>
</organism>
<keyword evidence="2" id="KW-1185">Reference proteome</keyword>
<protein>
    <submittedName>
        <fullName evidence="1">Uncharacterized protein</fullName>
    </submittedName>
</protein>
<proteinExistence type="predicted"/>
<gene>
    <name evidence="1" type="ORF">OUZ56_025587</name>
</gene>
<evidence type="ECO:0000313" key="1">
    <source>
        <dbReference type="EMBL" id="KAK4013349.1"/>
    </source>
</evidence>
<evidence type="ECO:0000313" key="2">
    <source>
        <dbReference type="Proteomes" id="UP001234178"/>
    </source>
</evidence>
<sequence length="78" mass="8761">MWEIEIADIYQIKTSNHLFQSIADNITLGREGVGACLILDVVYAVKITHQHKRQSSSYCVSRDGLTKKVVSLGFYVTT</sequence>
<accession>A0ABQ9ZKA2</accession>
<comment type="caution">
    <text evidence="1">The sequence shown here is derived from an EMBL/GenBank/DDBJ whole genome shotgun (WGS) entry which is preliminary data.</text>
</comment>